<keyword evidence="19" id="KW-1185">Reference proteome</keyword>
<dbReference type="GO" id="GO:0030145">
    <property type="term" value="F:manganese ion binding"/>
    <property type="evidence" value="ECO:0007669"/>
    <property type="project" value="UniProtKB-UniRule"/>
</dbReference>
<dbReference type="PANTHER" id="PTHR10954:SF18">
    <property type="entry name" value="RIBONUCLEASE HII"/>
    <property type="match status" value="1"/>
</dbReference>
<dbReference type="NCBIfam" id="NF000595">
    <property type="entry name" value="PRK00015.1-3"/>
    <property type="match status" value="1"/>
</dbReference>
<comment type="cofactor">
    <cofactor evidence="2">
        <name>Mg(2+)</name>
        <dbReference type="ChEBI" id="CHEBI:18420"/>
    </cofactor>
</comment>
<dbReference type="PANTHER" id="PTHR10954">
    <property type="entry name" value="RIBONUCLEASE H2 SUBUNIT A"/>
    <property type="match status" value="1"/>
</dbReference>
<dbReference type="AlphaFoldDB" id="A0A0S2KD74"/>
<keyword evidence="10 14" id="KW-0479">Metal-binding</keyword>
<gene>
    <name evidence="14" type="primary">rnhB</name>
    <name evidence="18" type="ORF">PS2015_1394</name>
</gene>
<dbReference type="GO" id="GO:0005737">
    <property type="term" value="C:cytoplasm"/>
    <property type="evidence" value="ECO:0007669"/>
    <property type="project" value="UniProtKB-SubCell"/>
</dbReference>
<accession>A0A0S2KD74</accession>
<feature type="binding site" evidence="14 15">
    <location>
        <position position="30"/>
    </location>
    <ligand>
        <name>a divalent metal cation</name>
        <dbReference type="ChEBI" id="CHEBI:60240"/>
    </ligand>
</feature>
<comment type="function">
    <text evidence="3 14 16">Endonuclease that specifically degrades the RNA of RNA-DNA hybrids.</text>
</comment>
<keyword evidence="9 14" id="KW-0540">Nuclease</keyword>
<dbReference type="InterPro" id="IPR022898">
    <property type="entry name" value="RNase_HII"/>
</dbReference>
<dbReference type="NCBIfam" id="NF000596">
    <property type="entry name" value="PRK00015.1-4"/>
    <property type="match status" value="1"/>
</dbReference>
<comment type="subcellular location">
    <subcellularLocation>
        <location evidence="4 14">Cytoplasm</location>
    </subcellularLocation>
</comment>
<dbReference type="Gene3D" id="3.30.420.10">
    <property type="entry name" value="Ribonuclease H-like superfamily/Ribonuclease H"/>
    <property type="match status" value="1"/>
</dbReference>
<evidence type="ECO:0000313" key="18">
    <source>
        <dbReference type="EMBL" id="ALO46051.1"/>
    </source>
</evidence>
<dbReference type="OrthoDB" id="9803420at2"/>
<dbReference type="GO" id="GO:0043137">
    <property type="term" value="P:DNA replication, removal of RNA primer"/>
    <property type="evidence" value="ECO:0007669"/>
    <property type="project" value="TreeGrafter"/>
</dbReference>
<dbReference type="GO" id="GO:0032299">
    <property type="term" value="C:ribonuclease H2 complex"/>
    <property type="evidence" value="ECO:0007669"/>
    <property type="project" value="TreeGrafter"/>
</dbReference>
<dbReference type="NCBIfam" id="NF000594">
    <property type="entry name" value="PRK00015.1-1"/>
    <property type="match status" value="1"/>
</dbReference>
<dbReference type="STRING" id="1249552.PS2015_1394"/>
<dbReference type="GO" id="GO:0004523">
    <property type="term" value="F:RNA-DNA hybrid ribonuclease activity"/>
    <property type="evidence" value="ECO:0007669"/>
    <property type="project" value="UniProtKB-UniRule"/>
</dbReference>
<keyword evidence="12 14" id="KW-0378">Hydrolase</keyword>
<dbReference type="FunFam" id="3.30.420.10:FF:000006">
    <property type="entry name" value="Ribonuclease HII"/>
    <property type="match status" value="1"/>
</dbReference>
<dbReference type="Pfam" id="PF01351">
    <property type="entry name" value="RNase_HII"/>
    <property type="match status" value="1"/>
</dbReference>
<dbReference type="CDD" id="cd07182">
    <property type="entry name" value="RNase_HII_bacteria_HII_like"/>
    <property type="match status" value="1"/>
</dbReference>
<comment type="catalytic activity">
    <reaction evidence="1 14 15 16">
        <text>Endonucleolytic cleavage to 5'-phosphomonoester.</text>
        <dbReference type="EC" id="3.1.26.4"/>
    </reaction>
</comment>
<evidence type="ECO:0000256" key="3">
    <source>
        <dbReference type="ARBA" id="ARBA00004065"/>
    </source>
</evidence>
<dbReference type="SUPFAM" id="SSF53098">
    <property type="entry name" value="Ribonuclease H-like"/>
    <property type="match status" value="1"/>
</dbReference>
<evidence type="ECO:0000256" key="16">
    <source>
        <dbReference type="RuleBase" id="RU003515"/>
    </source>
</evidence>
<dbReference type="InterPro" id="IPR001352">
    <property type="entry name" value="RNase_HII/HIII"/>
</dbReference>
<organism evidence="18 19">
    <name type="scientific">Pseudohongiella spirulinae</name>
    <dbReference type="NCBI Taxonomy" id="1249552"/>
    <lineage>
        <taxon>Bacteria</taxon>
        <taxon>Pseudomonadati</taxon>
        <taxon>Pseudomonadota</taxon>
        <taxon>Gammaproteobacteria</taxon>
        <taxon>Pseudomonadales</taxon>
        <taxon>Pseudohongiellaceae</taxon>
        <taxon>Pseudohongiella</taxon>
    </lineage>
</organism>
<evidence type="ECO:0000256" key="4">
    <source>
        <dbReference type="ARBA" id="ARBA00004496"/>
    </source>
</evidence>
<feature type="binding site" evidence="14 15">
    <location>
        <position position="29"/>
    </location>
    <ligand>
        <name>a divalent metal cation</name>
        <dbReference type="ChEBI" id="CHEBI:60240"/>
    </ligand>
</feature>
<dbReference type="GO" id="GO:0003723">
    <property type="term" value="F:RNA binding"/>
    <property type="evidence" value="ECO:0007669"/>
    <property type="project" value="UniProtKB-UniRule"/>
</dbReference>
<dbReference type="InterPro" id="IPR036397">
    <property type="entry name" value="RNaseH_sf"/>
</dbReference>
<evidence type="ECO:0000256" key="2">
    <source>
        <dbReference type="ARBA" id="ARBA00001946"/>
    </source>
</evidence>
<feature type="domain" description="RNase H type-2" evidence="17">
    <location>
        <begin position="23"/>
        <end position="210"/>
    </location>
</feature>
<evidence type="ECO:0000313" key="19">
    <source>
        <dbReference type="Proteomes" id="UP000065641"/>
    </source>
</evidence>
<keyword evidence="13 14" id="KW-0464">Manganese</keyword>
<evidence type="ECO:0000256" key="7">
    <source>
        <dbReference type="ARBA" id="ARBA00019179"/>
    </source>
</evidence>
<dbReference type="InterPro" id="IPR024567">
    <property type="entry name" value="RNase_HII/HIII_dom"/>
</dbReference>
<feature type="binding site" evidence="14 15">
    <location>
        <position position="121"/>
    </location>
    <ligand>
        <name>a divalent metal cation</name>
        <dbReference type="ChEBI" id="CHEBI:60240"/>
    </ligand>
</feature>
<comment type="similarity">
    <text evidence="5 14 16">Belongs to the RNase HII family.</text>
</comment>
<evidence type="ECO:0000256" key="8">
    <source>
        <dbReference type="ARBA" id="ARBA00022490"/>
    </source>
</evidence>
<evidence type="ECO:0000256" key="14">
    <source>
        <dbReference type="HAMAP-Rule" id="MF_00052"/>
    </source>
</evidence>
<evidence type="ECO:0000259" key="17">
    <source>
        <dbReference type="PROSITE" id="PS51975"/>
    </source>
</evidence>
<dbReference type="PROSITE" id="PS51975">
    <property type="entry name" value="RNASE_H_2"/>
    <property type="match status" value="1"/>
</dbReference>
<dbReference type="KEGG" id="pspi:PS2015_1394"/>
<dbReference type="Proteomes" id="UP000065641">
    <property type="component" value="Chromosome"/>
</dbReference>
<sequence length="210" mass="23001">MEKNCLLTGEEFFKARWGKLPQGYVVGVDEAGRGPLAGPVSAAAVILPVACQLPGLDDSKRLTEKKRSVLYEQICEQAISFSIVFVQAAEIDRINILQASMLAMHRAVESLGVEPSMIFVDGNRCPVWPYNSEAVVKGDSKLQCIAAASVLAKVARDHVMLELDASHPGYGFARHKGYPTRQHFEALHRLGPSEAHRMSFAPVRELSSQV</sequence>
<dbReference type="EC" id="3.1.26.4" evidence="6 14"/>
<proteinExistence type="inferred from homology"/>
<name>A0A0S2KD74_9GAMM</name>
<dbReference type="PATRIC" id="fig|1249552.3.peg.1398"/>
<dbReference type="GO" id="GO:0006298">
    <property type="term" value="P:mismatch repair"/>
    <property type="evidence" value="ECO:0007669"/>
    <property type="project" value="TreeGrafter"/>
</dbReference>
<reference evidence="18 19" key="1">
    <citation type="submission" date="2015-11" db="EMBL/GenBank/DDBJ databases">
        <authorList>
            <person name="Zhang Y."/>
            <person name="Guo Z."/>
        </authorList>
    </citation>
    <scope>NUCLEOTIDE SEQUENCE [LARGE SCALE GENOMIC DNA]</scope>
    <source>
        <strain evidence="18 19">KCTC 32221</strain>
    </source>
</reference>
<dbReference type="InterPro" id="IPR012337">
    <property type="entry name" value="RNaseH-like_sf"/>
</dbReference>
<dbReference type="RefSeq" id="WP_082628018.1">
    <property type="nucleotide sequence ID" value="NZ_CP013189.1"/>
</dbReference>
<evidence type="ECO:0000256" key="15">
    <source>
        <dbReference type="PROSITE-ProRule" id="PRU01319"/>
    </source>
</evidence>
<dbReference type="HAMAP" id="MF_00052_B">
    <property type="entry name" value="RNase_HII_B"/>
    <property type="match status" value="1"/>
</dbReference>
<protein>
    <recommendedName>
        <fullName evidence="7 14">Ribonuclease HII</fullName>
        <shortName evidence="14">RNase HII</shortName>
        <ecNumber evidence="6 14">3.1.26.4</ecNumber>
    </recommendedName>
</protein>
<evidence type="ECO:0000256" key="6">
    <source>
        <dbReference type="ARBA" id="ARBA00012180"/>
    </source>
</evidence>
<evidence type="ECO:0000256" key="13">
    <source>
        <dbReference type="ARBA" id="ARBA00023211"/>
    </source>
</evidence>
<evidence type="ECO:0000256" key="9">
    <source>
        <dbReference type="ARBA" id="ARBA00022722"/>
    </source>
</evidence>
<keyword evidence="8 14" id="KW-0963">Cytoplasm</keyword>
<evidence type="ECO:0000256" key="11">
    <source>
        <dbReference type="ARBA" id="ARBA00022759"/>
    </source>
</evidence>
<evidence type="ECO:0000256" key="10">
    <source>
        <dbReference type="ARBA" id="ARBA00022723"/>
    </source>
</evidence>
<evidence type="ECO:0000256" key="1">
    <source>
        <dbReference type="ARBA" id="ARBA00000077"/>
    </source>
</evidence>
<evidence type="ECO:0000256" key="12">
    <source>
        <dbReference type="ARBA" id="ARBA00022801"/>
    </source>
</evidence>
<comment type="cofactor">
    <cofactor evidence="14 15">
        <name>Mn(2+)</name>
        <dbReference type="ChEBI" id="CHEBI:29035"/>
    </cofactor>
    <cofactor evidence="14 15">
        <name>Mg(2+)</name>
        <dbReference type="ChEBI" id="CHEBI:18420"/>
    </cofactor>
    <text evidence="14 15">Manganese or magnesium. Binds 1 divalent metal ion per monomer in the absence of substrate. May bind a second metal ion after substrate binding.</text>
</comment>
<evidence type="ECO:0000256" key="5">
    <source>
        <dbReference type="ARBA" id="ARBA00007383"/>
    </source>
</evidence>
<dbReference type="EMBL" id="CP013189">
    <property type="protein sequence ID" value="ALO46051.1"/>
    <property type="molecule type" value="Genomic_DNA"/>
</dbReference>
<keyword evidence="11 14" id="KW-0255">Endonuclease</keyword>